<evidence type="ECO:0000256" key="1">
    <source>
        <dbReference type="ARBA" id="ARBA00004141"/>
    </source>
</evidence>
<feature type="transmembrane region" description="Helical" evidence="6">
    <location>
        <begin position="168"/>
        <end position="186"/>
    </location>
</feature>
<dbReference type="GO" id="GO:0022857">
    <property type="term" value="F:transmembrane transporter activity"/>
    <property type="evidence" value="ECO:0007669"/>
    <property type="project" value="InterPro"/>
</dbReference>
<feature type="compositionally biased region" description="Low complexity" evidence="5">
    <location>
        <begin position="276"/>
        <end position="292"/>
    </location>
</feature>
<feature type="transmembrane region" description="Helical" evidence="6">
    <location>
        <begin position="224"/>
        <end position="251"/>
    </location>
</feature>
<feature type="transmembrane region" description="Helical" evidence="6">
    <location>
        <begin position="67"/>
        <end position="91"/>
    </location>
</feature>
<keyword evidence="9" id="KW-1185">Reference proteome</keyword>
<feature type="transmembrane region" description="Helical" evidence="6">
    <location>
        <begin position="490"/>
        <end position="509"/>
    </location>
</feature>
<evidence type="ECO:0000256" key="4">
    <source>
        <dbReference type="ARBA" id="ARBA00023136"/>
    </source>
</evidence>
<evidence type="ECO:0000256" key="5">
    <source>
        <dbReference type="SAM" id="MobiDB-lite"/>
    </source>
</evidence>
<proteinExistence type="predicted"/>
<feature type="transmembrane region" description="Helical" evidence="6">
    <location>
        <begin position="395"/>
        <end position="414"/>
    </location>
</feature>
<keyword evidence="2 6" id="KW-0812">Transmembrane</keyword>
<dbReference type="InterPro" id="IPR020846">
    <property type="entry name" value="MFS_dom"/>
</dbReference>
<dbReference type="PANTHER" id="PTHR23502">
    <property type="entry name" value="MAJOR FACILITATOR SUPERFAMILY"/>
    <property type="match status" value="1"/>
</dbReference>
<evidence type="ECO:0000259" key="7">
    <source>
        <dbReference type="PROSITE" id="PS50850"/>
    </source>
</evidence>
<dbReference type="InterPro" id="IPR036259">
    <property type="entry name" value="MFS_trans_sf"/>
</dbReference>
<protein>
    <recommendedName>
        <fullName evidence="7">Major facilitator superfamily (MFS) profile domain-containing protein</fullName>
    </recommendedName>
</protein>
<dbReference type="Gene3D" id="1.20.1250.20">
    <property type="entry name" value="MFS general substrate transporter like domains"/>
    <property type="match status" value="1"/>
</dbReference>
<reference evidence="8 9" key="1">
    <citation type="submission" date="2020-12" db="EMBL/GenBank/DDBJ databases">
        <title>Metabolic potential, ecology and presence of endohyphal bacteria is reflected in genomic diversity of Mucoromycotina.</title>
        <authorList>
            <person name="Muszewska A."/>
            <person name="Okrasinska A."/>
            <person name="Steczkiewicz K."/>
            <person name="Drgas O."/>
            <person name="Orlowska M."/>
            <person name="Perlinska-Lenart U."/>
            <person name="Aleksandrzak-Piekarczyk T."/>
            <person name="Szatraj K."/>
            <person name="Zielenkiewicz U."/>
            <person name="Pilsyk S."/>
            <person name="Malc E."/>
            <person name="Mieczkowski P."/>
            <person name="Kruszewska J.S."/>
            <person name="Biernat P."/>
            <person name="Pawlowska J."/>
        </authorList>
    </citation>
    <scope>NUCLEOTIDE SEQUENCE [LARGE SCALE GENOMIC DNA]</scope>
    <source>
        <strain evidence="8 9">CBS 142.35</strain>
    </source>
</reference>
<evidence type="ECO:0000313" key="8">
    <source>
        <dbReference type="EMBL" id="KAG2226672.1"/>
    </source>
</evidence>
<feature type="region of interest" description="Disordered" evidence="5">
    <location>
        <begin position="263"/>
        <end position="292"/>
    </location>
</feature>
<name>A0A8H7VPL9_9FUNG</name>
<evidence type="ECO:0000313" key="9">
    <source>
        <dbReference type="Proteomes" id="UP000646827"/>
    </source>
</evidence>
<evidence type="ECO:0000256" key="6">
    <source>
        <dbReference type="SAM" id="Phobius"/>
    </source>
</evidence>
<feature type="domain" description="Major facilitator superfamily (MFS) profile" evidence="7">
    <location>
        <begin position="69"/>
        <end position="517"/>
    </location>
</feature>
<feature type="transmembrane region" description="Helical" evidence="6">
    <location>
        <begin position="311"/>
        <end position="335"/>
    </location>
</feature>
<dbReference type="AlphaFoldDB" id="A0A8H7VPL9"/>
<comment type="subcellular location">
    <subcellularLocation>
        <location evidence="1">Membrane</location>
        <topology evidence="1">Multi-pass membrane protein</topology>
    </subcellularLocation>
</comment>
<dbReference type="SUPFAM" id="SSF103473">
    <property type="entry name" value="MFS general substrate transporter"/>
    <property type="match status" value="1"/>
</dbReference>
<dbReference type="EMBL" id="JAEPRB010000014">
    <property type="protein sequence ID" value="KAG2226672.1"/>
    <property type="molecule type" value="Genomic_DNA"/>
</dbReference>
<feature type="transmembrane region" description="Helical" evidence="6">
    <location>
        <begin position="103"/>
        <end position="123"/>
    </location>
</feature>
<keyword evidence="3 6" id="KW-1133">Transmembrane helix</keyword>
<dbReference type="PANTHER" id="PTHR23502:SF5">
    <property type="entry name" value="QUINIDINE RESISTANCE PROTEIN 3"/>
    <property type="match status" value="1"/>
</dbReference>
<dbReference type="Gene3D" id="1.20.1720.10">
    <property type="entry name" value="Multidrug resistance protein D"/>
    <property type="match status" value="1"/>
</dbReference>
<accession>A0A8H7VPL9</accession>
<dbReference type="Proteomes" id="UP000646827">
    <property type="component" value="Unassembled WGS sequence"/>
</dbReference>
<feature type="transmembrane region" description="Helical" evidence="6">
    <location>
        <begin position="420"/>
        <end position="441"/>
    </location>
</feature>
<dbReference type="InterPro" id="IPR011701">
    <property type="entry name" value="MFS"/>
</dbReference>
<dbReference type="OrthoDB" id="2441642at2759"/>
<dbReference type="Pfam" id="PF07690">
    <property type="entry name" value="MFS_1"/>
    <property type="match status" value="1"/>
</dbReference>
<sequence length="522" mass="57158">MENCSLTNKDSQSTVVGDEKFPMVDLDPLSKDPVCKQPLEDRLPDNMDIVMVTPTSQPFQMSAVRKWFILFIVALQGFLGPLSSSIYVPAIHEVRRSLGASSTLINATISLYVFTQGIAPMMWAGLSERYGRRLIYIIATVIYVGSTIGCALSPAIGIFVLMRIFQSIGASAAQAVGAGTITDLFLVHERGNAMGLFFLGPLIGPVVGPIAGGYINQYLGWRHIFWTLGGMGVLVLFLMLFFLPETSAIILERKKYHRYYKQNAKKEKHNKKNEHLSSLPEATTTSSSSSSSLVLTEPEPMLKAFTRPFTFLLKPVVLLTSMPYALAYGFMYFVISSLPHQLGYRYQLSSSEIGLSYLANGVGNAVGAVLSGKHSDWLLRRKQQQTDQEQQEPEVRLPAMWIGIILLPIGELIYGWCVDFHIHAAAGLTGLFILGVGVGVVQTPSNTYLVDAYHGYSASVIGASNLLRSACAGCTPLMAPAMLKAIGNGWSMTIFAIMSIMSGGCIYFVQLYGHRWRGVHGP</sequence>
<dbReference type="GO" id="GO:0005886">
    <property type="term" value="C:plasma membrane"/>
    <property type="evidence" value="ECO:0007669"/>
    <property type="project" value="TreeGrafter"/>
</dbReference>
<evidence type="ECO:0000256" key="3">
    <source>
        <dbReference type="ARBA" id="ARBA00022989"/>
    </source>
</evidence>
<evidence type="ECO:0000256" key="2">
    <source>
        <dbReference type="ARBA" id="ARBA00022692"/>
    </source>
</evidence>
<dbReference type="PROSITE" id="PS50850">
    <property type="entry name" value="MFS"/>
    <property type="match status" value="1"/>
</dbReference>
<keyword evidence="4 6" id="KW-0472">Membrane</keyword>
<comment type="caution">
    <text evidence="8">The sequence shown here is derived from an EMBL/GenBank/DDBJ whole genome shotgun (WGS) entry which is preliminary data.</text>
</comment>
<dbReference type="CDD" id="cd17323">
    <property type="entry name" value="MFS_Tpo1_MDR_like"/>
    <property type="match status" value="1"/>
</dbReference>
<organism evidence="8 9">
    <name type="scientific">Circinella minor</name>
    <dbReference type="NCBI Taxonomy" id="1195481"/>
    <lineage>
        <taxon>Eukaryota</taxon>
        <taxon>Fungi</taxon>
        <taxon>Fungi incertae sedis</taxon>
        <taxon>Mucoromycota</taxon>
        <taxon>Mucoromycotina</taxon>
        <taxon>Mucoromycetes</taxon>
        <taxon>Mucorales</taxon>
        <taxon>Lichtheimiaceae</taxon>
        <taxon>Circinella</taxon>
    </lineage>
</organism>
<feature type="transmembrane region" description="Helical" evidence="6">
    <location>
        <begin position="193"/>
        <end position="212"/>
    </location>
</feature>
<gene>
    <name evidence="8" type="ORF">INT45_001019</name>
</gene>
<feature type="transmembrane region" description="Helical" evidence="6">
    <location>
        <begin position="135"/>
        <end position="162"/>
    </location>
</feature>